<feature type="region of interest" description="Disordered" evidence="1">
    <location>
        <begin position="1"/>
        <end position="103"/>
    </location>
</feature>
<evidence type="ECO:0000313" key="2">
    <source>
        <dbReference type="EMBL" id="BBC33265.1"/>
    </source>
</evidence>
<reference evidence="2 3" key="2">
    <citation type="journal article" date="2023" name="ChemBioChem">
        <title>Acyltransferase Domain Exchange between Two Independent Type I Polyketide Synthases in the Same Producer Strain of Macrolide Antibiotics.</title>
        <authorList>
            <person name="Kudo F."/>
            <person name="Kishikawa K."/>
            <person name="Tsuboi K."/>
            <person name="Kido T."/>
            <person name="Usui T."/>
            <person name="Hashimoto J."/>
            <person name="Shin-Ya K."/>
            <person name="Miyanaga A."/>
            <person name="Eguchi T."/>
        </authorList>
    </citation>
    <scope>NUCLEOTIDE SEQUENCE [LARGE SCALE GENOMIC DNA]</scope>
    <source>
        <strain evidence="2 3">A-8890</strain>
    </source>
</reference>
<accession>A0ABM7FB86</accession>
<evidence type="ECO:0000313" key="3">
    <source>
        <dbReference type="Proteomes" id="UP001321542"/>
    </source>
</evidence>
<feature type="compositionally biased region" description="Basic and acidic residues" evidence="1">
    <location>
        <begin position="91"/>
        <end position="103"/>
    </location>
</feature>
<dbReference type="EMBL" id="AP018448">
    <property type="protein sequence ID" value="BBC33265.1"/>
    <property type="molecule type" value="Genomic_DNA"/>
</dbReference>
<name>A0ABM7FB86_9ACTN</name>
<sequence>MHAASLTKGYGGNPPSGRSVSPPRTGPFFVRTTRGARSAPQGERGCDMCGSAAWARQAPTNPRQIHNPRPPTPPNPAPPKGPRAPVGFGPQRDRHRMEGLTFK</sequence>
<protein>
    <submittedName>
        <fullName evidence="2">Uncharacterized protein</fullName>
    </submittedName>
</protein>
<evidence type="ECO:0000256" key="1">
    <source>
        <dbReference type="SAM" id="MobiDB-lite"/>
    </source>
</evidence>
<feature type="compositionally biased region" description="Pro residues" evidence="1">
    <location>
        <begin position="68"/>
        <end position="82"/>
    </location>
</feature>
<organism evidence="2 3">
    <name type="scientific">Streptomyces graminofaciens</name>
    <dbReference type="NCBI Taxonomy" id="68212"/>
    <lineage>
        <taxon>Bacteria</taxon>
        <taxon>Bacillati</taxon>
        <taxon>Actinomycetota</taxon>
        <taxon>Actinomycetes</taxon>
        <taxon>Kitasatosporales</taxon>
        <taxon>Streptomycetaceae</taxon>
        <taxon>Streptomyces</taxon>
    </lineage>
</organism>
<reference evidence="2 3" key="1">
    <citation type="journal article" date="2010" name="ChemBioChem">
        <title>Cloning and characterization of the biosynthetic gene cluster of 16-membered macrolide antibiotic FD-891: involvement of a dual functional cytochrome P450 monooxygenase catalyzing epoxidation and hydroxylation.</title>
        <authorList>
            <person name="Kudo F."/>
            <person name="Motegi A."/>
            <person name="Mizoue K."/>
            <person name="Eguchi T."/>
        </authorList>
    </citation>
    <scope>NUCLEOTIDE SEQUENCE [LARGE SCALE GENOMIC DNA]</scope>
    <source>
        <strain evidence="2 3">A-8890</strain>
    </source>
</reference>
<proteinExistence type="predicted"/>
<dbReference type="Proteomes" id="UP001321542">
    <property type="component" value="Chromosome"/>
</dbReference>
<keyword evidence="3" id="KW-1185">Reference proteome</keyword>
<gene>
    <name evidence="2" type="ORF">SGFS_045590</name>
</gene>